<dbReference type="Proteomes" id="UP001479436">
    <property type="component" value="Unassembled WGS sequence"/>
</dbReference>
<comment type="caution">
    <text evidence="8">The sequence shown here is derived from an EMBL/GenBank/DDBJ whole genome shotgun (WGS) entry which is preliminary data.</text>
</comment>
<dbReference type="EMBL" id="JASJQH010007412">
    <property type="protein sequence ID" value="KAK9709424.1"/>
    <property type="molecule type" value="Genomic_DNA"/>
</dbReference>
<dbReference type="InterPro" id="IPR004299">
    <property type="entry name" value="MBOAT_fam"/>
</dbReference>
<feature type="transmembrane region" description="Helical" evidence="7">
    <location>
        <begin position="501"/>
        <end position="524"/>
    </location>
</feature>
<feature type="transmembrane region" description="Helical" evidence="7">
    <location>
        <begin position="289"/>
        <end position="310"/>
    </location>
</feature>
<evidence type="ECO:0000313" key="9">
    <source>
        <dbReference type="Proteomes" id="UP001479436"/>
    </source>
</evidence>
<feature type="region of interest" description="Disordered" evidence="6">
    <location>
        <begin position="1"/>
        <end position="34"/>
    </location>
</feature>
<evidence type="ECO:0000256" key="5">
    <source>
        <dbReference type="ARBA" id="ARBA00023136"/>
    </source>
</evidence>
<evidence type="ECO:0000256" key="1">
    <source>
        <dbReference type="ARBA" id="ARBA00004141"/>
    </source>
</evidence>
<feature type="transmembrane region" description="Helical" evidence="7">
    <location>
        <begin position="109"/>
        <end position="126"/>
    </location>
</feature>
<organism evidence="8 9">
    <name type="scientific">Basidiobolus ranarum</name>
    <dbReference type="NCBI Taxonomy" id="34480"/>
    <lineage>
        <taxon>Eukaryota</taxon>
        <taxon>Fungi</taxon>
        <taxon>Fungi incertae sedis</taxon>
        <taxon>Zoopagomycota</taxon>
        <taxon>Entomophthoromycotina</taxon>
        <taxon>Basidiobolomycetes</taxon>
        <taxon>Basidiobolales</taxon>
        <taxon>Basidiobolaceae</taxon>
        <taxon>Basidiobolus</taxon>
    </lineage>
</organism>
<feature type="transmembrane region" description="Helical" evidence="7">
    <location>
        <begin position="469"/>
        <end position="489"/>
    </location>
</feature>
<accession>A0ABR2VXM8</accession>
<feature type="transmembrane region" description="Helical" evidence="7">
    <location>
        <begin position="536"/>
        <end position="560"/>
    </location>
</feature>
<feature type="transmembrane region" description="Helical" evidence="7">
    <location>
        <begin position="373"/>
        <end position="391"/>
    </location>
</feature>
<dbReference type="PANTHER" id="PTHR13285">
    <property type="entry name" value="ACYLTRANSFERASE"/>
    <property type="match status" value="1"/>
</dbReference>
<evidence type="ECO:0000256" key="2">
    <source>
        <dbReference type="ARBA" id="ARBA00010323"/>
    </source>
</evidence>
<feature type="region of interest" description="Disordered" evidence="6">
    <location>
        <begin position="261"/>
        <end position="280"/>
    </location>
</feature>
<keyword evidence="3 7" id="KW-0812">Transmembrane</keyword>
<keyword evidence="5 7" id="KW-0472">Membrane</keyword>
<feature type="transmembrane region" description="Helical" evidence="7">
    <location>
        <begin position="330"/>
        <end position="353"/>
    </location>
</feature>
<evidence type="ECO:0000256" key="3">
    <source>
        <dbReference type="ARBA" id="ARBA00022692"/>
    </source>
</evidence>
<feature type="transmembrane region" description="Helical" evidence="7">
    <location>
        <begin position="50"/>
        <end position="68"/>
    </location>
</feature>
<keyword evidence="4 7" id="KW-1133">Transmembrane helix</keyword>
<dbReference type="Pfam" id="PF03062">
    <property type="entry name" value="MBOAT"/>
    <property type="match status" value="1"/>
</dbReference>
<proteinExistence type="inferred from homology"/>
<sequence>MIDTGGSASLRNRDNHDGAQHVERDTSSGAKKKKIELPPSPSRWFTKEYYFYYLLYIFAFPYILKVTYDFSSETHPNYKLYSDKLSDGWLFGRKVDNSDSQFSSIRDNYLYIGSSMVIYLIFSHLVNYMCTRGSFKCADRVAPRIYFFLSFSMIFLTFVYGLNIIKILLIVTANYLIAKSFGKSWLNPTVTWIFNLGILYANESYSGYRYSMLSENLAFMDEYSGLFHQWYVLFNISMLRMVSFNMDYYWSFSHSSQGSIVPQKDGAPHPPADEKERAKTPCPASDYNFIYYLTYILYTPLFLAGPIITFNDFISQLRFPPKTLKVKTTIIYGLRVAGSILLMEVMLHCFYVVSISKAKAWVGFSPLEMSMVGYLNLKLIWLKLFIIWRLFRFWAMADGIETQENMLRCMTNNYSALGFWRSWHSSYNKWTIRYIYIPLGGNKKRQILNIGIVFTFVALWHDISSNLLAWAWLITLFILPEIILTTLFAKPKYQVKPWYRHVAAVGAVGNVILMMVANLVGFAVGVEGVKEMLIKIFALDGLLFIITMLVCIFATVQLMFEYREHERRKFGRYLNY</sequence>
<feature type="transmembrane region" description="Helical" evidence="7">
    <location>
        <begin position="146"/>
        <end position="173"/>
    </location>
</feature>
<dbReference type="PANTHER" id="PTHR13285:SF18">
    <property type="entry name" value="PROTEIN-CYSTEINE N-PALMITOYLTRANSFERASE RASP"/>
    <property type="match status" value="1"/>
</dbReference>
<reference evidence="8 9" key="1">
    <citation type="submission" date="2023-04" db="EMBL/GenBank/DDBJ databases">
        <title>Genome of Basidiobolus ranarum AG-B5.</title>
        <authorList>
            <person name="Stajich J.E."/>
            <person name="Carter-House D."/>
            <person name="Gryganskyi A."/>
        </authorList>
    </citation>
    <scope>NUCLEOTIDE SEQUENCE [LARGE SCALE GENOMIC DNA]</scope>
    <source>
        <strain evidence="8 9">AG-B5</strain>
    </source>
</reference>
<evidence type="ECO:0000256" key="4">
    <source>
        <dbReference type="ARBA" id="ARBA00022989"/>
    </source>
</evidence>
<evidence type="ECO:0000256" key="6">
    <source>
        <dbReference type="SAM" id="MobiDB-lite"/>
    </source>
</evidence>
<name>A0ABR2VXM8_9FUNG</name>
<dbReference type="InterPro" id="IPR051085">
    <property type="entry name" value="MB_O-acyltransferase"/>
</dbReference>
<keyword evidence="9" id="KW-1185">Reference proteome</keyword>
<evidence type="ECO:0000256" key="7">
    <source>
        <dbReference type="SAM" id="Phobius"/>
    </source>
</evidence>
<feature type="transmembrane region" description="Helical" evidence="7">
    <location>
        <begin position="447"/>
        <end position="463"/>
    </location>
</feature>
<feature type="compositionally biased region" description="Basic and acidic residues" evidence="6">
    <location>
        <begin position="11"/>
        <end position="26"/>
    </location>
</feature>
<comment type="subcellular location">
    <subcellularLocation>
        <location evidence="1">Membrane</location>
        <topology evidence="1">Multi-pass membrane protein</topology>
    </subcellularLocation>
</comment>
<protein>
    <submittedName>
        <fullName evidence="8">Glycerol transporter</fullName>
    </submittedName>
</protein>
<feature type="transmembrane region" description="Helical" evidence="7">
    <location>
        <begin position="223"/>
        <end position="242"/>
    </location>
</feature>
<feature type="compositionally biased region" description="Polar residues" evidence="6">
    <location>
        <begin position="1"/>
        <end position="10"/>
    </location>
</feature>
<feature type="transmembrane region" description="Helical" evidence="7">
    <location>
        <begin position="185"/>
        <end position="202"/>
    </location>
</feature>
<comment type="similarity">
    <text evidence="2">Belongs to the membrane-bound acyltransferase family.</text>
</comment>
<gene>
    <name evidence="8" type="primary">GUP1_1</name>
    <name evidence="8" type="ORF">K7432_009069</name>
</gene>
<evidence type="ECO:0000313" key="8">
    <source>
        <dbReference type="EMBL" id="KAK9709424.1"/>
    </source>
</evidence>